<feature type="signal peptide" evidence="2">
    <location>
        <begin position="1"/>
        <end position="18"/>
    </location>
</feature>
<reference evidence="4" key="1">
    <citation type="submission" date="2022-06" db="EMBL/GenBank/DDBJ databases">
        <title>Gracilimonas sp. CAU 1638 isolated from sea sediment.</title>
        <authorList>
            <person name="Kim W."/>
        </authorList>
    </citation>
    <scope>NUCLEOTIDE SEQUENCE</scope>
    <source>
        <strain evidence="4">CAU 1638</strain>
    </source>
</reference>
<dbReference type="RefSeq" id="WP_255133997.1">
    <property type="nucleotide sequence ID" value="NZ_JANDBC010000001.1"/>
</dbReference>
<dbReference type="Proteomes" id="UP001139125">
    <property type="component" value="Unassembled WGS sequence"/>
</dbReference>
<keyword evidence="5" id="KW-1185">Reference proteome</keyword>
<gene>
    <name evidence="4" type="ORF">NM125_06540</name>
</gene>
<dbReference type="Pfam" id="PF14346">
    <property type="entry name" value="DUF4398"/>
    <property type="match status" value="1"/>
</dbReference>
<dbReference type="AlphaFoldDB" id="A0A9X2RDE9"/>
<sequence>MRKLAMIVPLVIAFSACASTKPPNDKLTQVEASIQQAEQVGAENYAPLEIREARKKLDKARELVSREKYGKAKRTADRAMVDAELAQMKSLSEKAQKAVRELRESIRVLQEEIQNNLEKAERQS</sequence>
<dbReference type="PROSITE" id="PS51257">
    <property type="entry name" value="PROKAR_LIPOPROTEIN"/>
    <property type="match status" value="1"/>
</dbReference>
<feature type="chain" id="PRO_5040740819" evidence="2">
    <location>
        <begin position="19"/>
        <end position="124"/>
    </location>
</feature>
<comment type="caution">
    <text evidence="4">The sequence shown here is derived from an EMBL/GenBank/DDBJ whole genome shotgun (WGS) entry which is preliminary data.</text>
</comment>
<protein>
    <submittedName>
        <fullName evidence="4">DUF4398 domain-containing protein</fullName>
    </submittedName>
</protein>
<evidence type="ECO:0000313" key="5">
    <source>
        <dbReference type="Proteomes" id="UP001139125"/>
    </source>
</evidence>
<evidence type="ECO:0000256" key="1">
    <source>
        <dbReference type="SAM" id="Coils"/>
    </source>
</evidence>
<evidence type="ECO:0000256" key="2">
    <source>
        <dbReference type="SAM" id="SignalP"/>
    </source>
</evidence>
<evidence type="ECO:0000259" key="3">
    <source>
        <dbReference type="Pfam" id="PF14346"/>
    </source>
</evidence>
<name>A0A9X2RDE9_9BACT</name>
<keyword evidence="1" id="KW-0175">Coiled coil</keyword>
<keyword evidence="2" id="KW-0732">Signal</keyword>
<accession>A0A9X2RDE9</accession>
<evidence type="ECO:0000313" key="4">
    <source>
        <dbReference type="EMBL" id="MCP9291235.1"/>
    </source>
</evidence>
<proteinExistence type="predicted"/>
<dbReference type="InterPro" id="IPR025511">
    <property type="entry name" value="DUF4398"/>
</dbReference>
<dbReference type="EMBL" id="JANDBC010000001">
    <property type="protein sequence ID" value="MCP9291235.1"/>
    <property type="molecule type" value="Genomic_DNA"/>
</dbReference>
<feature type="coiled-coil region" evidence="1">
    <location>
        <begin position="81"/>
        <end position="123"/>
    </location>
</feature>
<organism evidence="4 5">
    <name type="scientific">Gracilimonas sediminicola</name>
    <dbReference type="NCBI Taxonomy" id="2952158"/>
    <lineage>
        <taxon>Bacteria</taxon>
        <taxon>Pseudomonadati</taxon>
        <taxon>Balneolota</taxon>
        <taxon>Balneolia</taxon>
        <taxon>Balneolales</taxon>
        <taxon>Balneolaceae</taxon>
        <taxon>Gracilimonas</taxon>
    </lineage>
</organism>
<dbReference type="Gene3D" id="1.20.1270.390">
    <property type="match status" value="1"/>
</dbReference>
<feature type="domain" description="DUF4398" evidence="3">
    <location>
        <begin position="26"/>
        <end position="101"/>
    </location>
</feature>